<organism evidence="1 2">
    <name type="scientific">Gigaspora rosea</name>
    <dbReference type="NCBI Taxonomy" id="44941"/>
    <lineage>
        <taxon>Eukaryota</taxon>
        <taxon>Fungi</taxon>
        <taxon>Fungi incertae sedis</taxon>
        <taxon>Mucoromycota</taxon>
        <taxon>Glomeromycotina</taxon>
        <taxon>Glomeromycetes</taxon>
        <taxon>Diversisporales</taxon>
        <taxon>Gigasporaceae</taxon>
        <taxon>Gigaspora</taxon>
    </lineage>
</organism>
<keyword evidence="2" id="KW-1185">Reference proteome</keyword>
<protein>
    <submittedName>
        <fullName evidence="1">Uncharacterized protein</fullName>
    </submittedName>
</protein>
<gene>
    <name evidence="1" type="ORF">C2G38_2228765</name>
</gene>
<proteinExistence type="predicted"/>
<sequence>MNIKNMSKLRAGITYNYCRKSDNYLQEWEEILEEEKYSTLYVEDQDDILDSELDDTIHPAVDNNTK</sequence>
<dbReference type="Proteomes" id="UP000266673">
    <property type="component" value="Unassembled WGS sequence"/>
</dbReference>
<name>A0A397TXG0_9GLOM</name>
<evidence type="ECO:0000313" key="2">
    <source>
        <dbReference type="Proteomes" id="UP000266673"/>
    </source>
</evidence>
<accession>A0A397TXG0</accession>
<reference evidence="1 2" key="1">
    <citation type="submission" date="2018-06" db="EMBL/GenBank/DDBJ databases">
        <title>Comparative genomics reveals the genomic features of Rhizophagus irregularis, R. cerebriforme, R. diaphanum and Gigaspora rosea, and their symbiotic lifestyle signature.</title>
        <authorList>
            <person name="Morin E."/>
            <person name="San Clemente H."/>
            <person name="Chen E.C.H."/>
            <person name="De La Providencia I."/>
            <person name="Hainaut M."/>
            <person name="Kuo A."/>
            <person name="Kohler A."/>
            <person name="Murat C."/>
            <person name="Tang N."/>
            <person name="Roy S."/>
            <person name="Loubradou J."/>
            <person name="Henrissat B."/>
            <person name="Grigoriev I.V."/>
            <person name="Corradi N."/>
            <person name="Roux C."/>
            <person name="Martin F.M."/>
        </authorList>
    </citation>
    <scope>NUCLEOTIDE SEQUENCE [LARGE SCALE GENOMIC DNA]</scope>
    <source>
        <strain evidence="1 2">DAOM 194757</strain>
    </source>
</reference>
<dbReference type="AlphaFoldDB" id="A0A397TXG0"/>
<dbReference type="EMBL" id="QKWP01002814">
    <property type="protein sequence ID" value="RIB02111.1"/>
    <property type="molecule type" value="Genomic_DNA"/>
</dbReference>
<evidence type="ECO:0000313" key="1">
    <source>
        <dbReference type="EMBL" id="RIB02111.1"/>
    </source>
</evidence>
<comment type="caution">
    <text evidence="1">The sequence shown here is derived from an EMBL/GenBank/DDBJ whole genome shotgun (WGS) entry which is preliminary data.</text>
</comment>